<dbReference type="InterPro" id="IPR013216">
    <property type="entry name" value="Methyltransf_11"/>
</dbReference>
<keyword evidence="4" id="KW-1185">Reference proteome</keyword>
<feature type="region of interest" description="Disordered" evidence="1">
    <location>
        <begin position="1"/>
        <end position="20"/>
    </location>
</feature>
<name>A0A8J2WWD1_9STRA</name>
<gene>
    <name evidence="3" type="ORF">PECAL_3P10480</name>
</gene>
<dbReference type="CDD" id="cd02440">
    <property type="entry name" value="AdoMet_MTases"/>
    <property type="match status" value="1"/>
</dbReference>
<sequence length="456" mass="50682">MVIMRPPHRRAPKPPPVALGVAGSRVAPVLRSPDVENLDPQQRPRKPPPRKRDVAEAVAGARARAKKQAEQRLRERNNLWLHGRRRRRRKRIDAPVVPAVAEGPAPAPALRAAPEARAPPPSRRSSQSSRLKDAPGRSSQSSRLKDTAPLPLSPQTIKKRPFTPKPPPPPPETVKKDTAMALPGGGTNCAYWERVAADYDCEIMDTLTEDKGKVLRKRLRDCCRKLRKTKGGILALDAGCGAGKWLPFLGSLVDDLLAIDCSQKLVERAKRVYGSPGRVTATGRPRAPCRFGVVDLTKDEPGEVERHDLVISANVLIAPDRAVCEAILAATLKRVANGGYLVLLVPSNESARAVANAYMRHRLPQKKKLGRSDRHRDFTPLNAPDVDSQVWKRWGVRTQCYSLAVLRGLLNVEGYDVERIQRVEHDWDTELDIKIPKAARPFDWLAVVRRRDSDEK</sequence>
<comment type="caution">
    <text evidence="3">The sequence shown here is derived from an EMBL/GenBank/DDBJ whole genome shotgun (WGS) entry which is preliminary data.</text>
</comment>
<dbReference type="Pfam" id="PF08241">
    <property type="entry name" value="Methyltransf_11"/>
    <property type="match status" value="1"/>
</dbReference>
<evidence type="ECO:0000256" key="1">
    <source>
        <dbReference type="SAM" id="MobiDB-lite"/>
    </source>
</evidence>
<dbReference type="EMBL" id="CAKKNE010000003">
    <property type="protein sequence ID" value="CAH0371122.1"/>
    <property type="molecule type" value="Genomic_DNA"/>
</dbReference>
<feature type="region of interest" description="Disordered" evidence="1">
    <location>
        <begin position="29"/>
        <end position="180"/>
    </location>
</feature>
<dbReference type="Proteomes" id="UP000789595">
    <property type="component" value="Unassembled WGS sequence"/>
</dbReference>
<reference evidence="3" key="1">
    <citation type="submission" date="2021-11" db="EMBL/GenBank/DDBJ databases">
        <authorList>
            <consortium name="Genoscope - CEA"/>
            <person name="William W."/>
        </authorList>
    </citation>
    <scope>NUCLEOTIDE SEQUENCE</scope>
</reference>
<dbReference type="OrthoDB" id="422867at2759"/>
<dbReference type="GO" id="GO:0008757">
    <property type="term" value="F:S-adenosylmethionine-dependent methyltransferase activity"/>
    <property type="evidence" value="ECO:0007669"/>
    <property type="project" value="InterPro"/>
</dbReference>
<evidence type="ECO:0000313" key="4">
    <source>
        <dbReference type="Proteomes" id="UP000789595"/>
    </source>
</evidence>
<dbReference type="InterPro" id="IPR029063">
    <property type="entry name" value="SAM-dependent_MTases_sf"/>
</dbReference>
<feature type="compositionally biased region" description="Basic and acidic residues" evidence="1">
    <location>
        <begin position="67"/>
        <end position="77"/>
    </location>
</feature>
<feature type="compositionally biased region" description="Basic residues" evidence="1">
    <location>
        <begin position="1"/>
        <end position="12"/>
    </location>
</feature>
<feature type="compositionally biased region" description="Basic residues" evidence="1">
    <location>
        <begin position="82"/>
        <end position="91"/>
    </location>
</feature>
<dbReference type="AlphaFoldDB" id="A0A8J2WWD1"/>
<feature type="compositionally biased region" description="Low complexity" evidence="1">
    <location>
        <begin position="94"/>
        <end position="116"/>
    </location>
</feature>
<evidence type="ECO:0000259" key="2">
    <source>
        <dbReference type="Pfam" id="PF08241"/>
    </source>
</evidence>
<feature type="compositionally biased region" description="Pro residues" evidence="1">
    <location>
        <begin position="163"/>
        <end position="172"/>
    </location>
</feature>
<proteinExistence type="predicted"/>
<dbReference type="Gene3D" id="3.40.50.150">
    <property type="entry name" value="Vaccinia Virus protein VP39"/>
    <property type="match status" value="1"/>
</dbReference>
<evidence type="ECO:0000313" key="3">
    <source>
        <dbReference type="EMBL" id="CAH0371122.1"/>
    </source>
</evidence>
<feature type="domain" description="Methyltransferase type 11" evidence="2">
    <location>
        <begin position="236"/>
        <end position="319"/>
    </location>
</feature>
<protein>
    <recommendedName>
        <fullName evidence="2">Methyltransferase type 11 domain-containing protein</fullName>
    </recommendedName>
</protein>
<dbReference type="SUPFAM" id="SSF53335">
    <property type="entry name" value="S-adenosyl-L-methionine-dependent methyltransferases"/>
    <property type="match status" value="1"/>
</dbReference>
<organism evidence="3 4">
    <name type="scientific">Pelagomonas calceolata</name>
    <dbReference type="NCBI Taxonomy" id="35677"/>
    <lineage>
        <taxon>Eukaryota</taxon>
        <taxon>Sar</taxon>
        <taxon>Stramenopiles</taxon>
        <taxon>Ochrophyta</taxon>
        <taxon>Pelagophyceae</taxon>
        <taxon>Pelagomonadales</taxon>
        <taxon>Pelagomonadaceae</taxon>
        <taxon>Pelagomonas</taxon>
    </lineage>
</organism>
<accession>A0A8J2WWD1</accession>